<keyword evidence="1" id="KW-1133">Transmembrane helix</keyword>
<dbReference type="InterPro" id="IPR045655">
    <property type="entry name" value="DUF6394"/>
</dbReference>
<accession>C7NK13</accession>
<dbReference type="eggNOG" id="ENOG503185S">
    <property type="taxonomic scope" value="Bacteria"/>
</dbReference>
<dbReference type="KEGG" id="kse:Ksed_03230"/>
<dbReference type="STRING" id="478801.Ksed_03230"/>
<keyword evidence="1" id="KW-0812">Transmembrane</keyword>
<sequence>MNFEKVVFGFFVLLAATVNFGYVLGDIGDPALHNPYELYIAVAVNIVATILKVGDRTHVGAIHLAASLVACLQLVAAAGLWVVADQTGDGIPDAHEMASVVSIAAGALLANLVSLVILVVETVNYRGR</sequence>
<dbReference type="Pfam" id="PF19931">
    <property type="entry name" value="DUF6394"/>
    <property type="match status" value="1"/>
</dbReference>
<reference evidence="2 3" key="1">
    <citation type="journal article" date="2009" name="Stand. Genomic Sci.">
        <title>Complete genome sequence of Kytococcus sedentarius type strain (541).</title>
        <authorList>
            <person name="Sims D."/>
            <person name="Brettin T."/>
            <person name="Detter J.C."/>
            <person name="Han C."/>
            <person name="Lapidus A."/>
            <person name="Copeland A."/>
            <person name="Glavina Del Rio T."/>
            <person name="Nolan M."/>
            <person name="Chen F."/>
            <person name="Lucas S."/>
            <person name="Tice H."/>
            <person name="Cheng J.F."/>
            <person name="Bruce D."/>
            <person name="Goodwin L."/>
            <person name="Pitluck S."/>
            <person name="Ovchinnikova G."/>
            <person name="Pati A."/>
            <person name="Ivanova N."/>
            <person name="Mavrommatis K."/>
            <person name="Chen A."/>
            <person name="Palaniappan K."/>
            <person name="D'haeseleer P."/>
            <person name="Chain P."/>
            <person name="Bristow J."/>
            <person name="Eisen J.A."/>
            <person name="Markowitz V."/>
            <person name="Hugenholtz P."/>
            <person name="Schneider S."/>
            <person name="Goker M."/>
            <person name="Pukall R."/>
            <person name="Kyrpides N.C."/>
            <person name="Klenk H.P."/>
        </authorList>
    </citation>
    <scope>NUCLEOTIDE SEQUENCE [LARGE SCALE GENOMIC DNA]</scope>
    <source>
        <strain evidence="3">ATCC 14392 / DSM 20547 / JCM 11482 / CCUG 33030 / NBRC 15357 / NCTC 11040 / CCM 314 / 541</strain>
    </source>
</reference>
<keyword evidence="3" id="KW-1185">Reference proteome</keyword>
<evidence type="ECO:0000313" key="3">
    <source>
        <dbReference type="Proteomes" id="UP000006666"/>
    </source>
</evidence>
<evidence type="ECO:0000313" key="2">
    <source>
        <dbReference type="EMBL" id="ACV05400.1"/>
    </source>
</evidence>
<feature type="transmembrane region" description="Helical" evidence="1">
    <location>
        <begin position="96"/>
        <end position="120"/>
    </location>
</feature>
<gene>
    <name evidence="2" type="ordered locus">Ksed_03230</name>
</gene>
<organism evidence="2 3">
    <name type="scientific">Kytococcus sedentarius (strain ATCC 14392 / DSM 20547 / JCM 11482 / CCUG 33030 / NBRC 15357 / NCTC 11040 / CCM 314 / 541)</name>
    <name type="common">Micrococcus sedentarius</name>
    <dbReference type="NCBI Taxonomy" id="478801"/>
    <lineage>
        <taxon>Bacteria</taxon>
        <taxon>Bacillati</taxon>
        <taxon>Actinomycetota</taxon>
        <taxon>Actinomycetes</taxon>
        <taxon>Micrococcales</taxon>
        <taxon>Kytococcaceae</taxon>
        <taxon>Kytococcus</taxon>
    </lineage>
</organism>
<evidence type="ECO:0000256" key="1">
    <source>
        <dbReference type="SAM" id="Phobius"/>
    </source>
</evidence>
<dbReference type="HOGENOM" id="CLU_140289_0_0_11"/>
<protein>
    <submittedName>
        <fullName evidence="2">Uncharacterized protein</fullName>
    </submittedName>
</protein>
<feature type="transmembrane region" description="Helical" evidence="1">
    <location>
        <begin position="35"/>
        <end position="54"/>
    </location>
</feature>
<feature type="transmembrane region" description="Helical" evidence="1">
    <location>
        <begin position="61"/>
        <end position="84"/>
    </location>
</feature>
<dbReference type="AlphaFoldDB" id="C7NK13"/>
<dbReference type="EMBL" id="CP001686">
    <property type="protein sequence ID" value="ACV05400.1"/>
    <property type="molecule type" value="Genomic_DNA"/>
</dbReference>
<keyword evidence="1" id="KW-0472">Membrane</keyword>
<proteinExistence type="predicted"/>
<dbReference type="RefSeq" id="WP_012801818.1">
    <property type="nucleotide sequence ID" value="NC_013169.1"/>
</dbReference>
<dbReference type="Proteomes" id="UP000006666">
    <property type="component" value="Chromosome"/>
</dbReference>
<name>C7NK13_KYTSD</name>